<dbReference type="InParanoid" id="A0A1X7VBX7"/>
<sequence>MPRRISDIQVVHMCCKRLYSLSGVEDIEEILPDKTTEWRDSCAMTLMMTKKQLDENMVFLLSTLPYSDYQVLKAMFMKYEAGLIVKLSKKDKSCCSPECKGSHFRRLRNLEPDIASVMLKQVSEGTLPLQQLNEACYEVKKTRELKKKFVDMVWLSGWHEAEKVFPDFANEEKLTENCLTLTDFCQRALSDVLTDCHGFSLSIFEVASVEQIITSSRMTKAVNTAAGMGAYGIIFYLLMDFQLIANGISYLTKKYYFCLQCGFLQAFKGS</sequence>
<proteinExistence type="predicted"/>
<dbReference type="AlphaFoldDB" id="A0A1X7VBX7"/>
<reference evidence="1" key="1">
    <citation type="submission" date="2017-05" db="UniProtKB">
        <authorList>
            <consortium name="EnsemblMetazoa"/>
        </authorList>
    </citation>
    <scope>IDENTIFICATION</scope>
</reference>
<name>A0A1X7VBX7_AMPQE</name>
<evidence type="ECO:0000313" key="1">
    <source>
        <dbReference type="EnsemblMetazoa" id="Aqu2.1.37032_001"/>
    </source>
</evidence>
<organism evidence="1">
    <name type="scientific">Amphimedon queenslandica</name>
    <name type="common">Sponge</name>
    <dbReference type="NCBI Taxonomy" id="400682"/>
    <lineage>
        <taxon>Eukaryota</taxon>
        <taxon>Metazoa</taxon>
        <taxon>Porifera</taxon>
        <taxon>Demospongiae</taxon>
        <taxon>Heteroscleromorpha</taxon>
        <taxon>Haplosclerida</taxon>
        <taxon>Niphatidae</taxon>
        <taxon>Amphimedon</taxon>
    </lineage>
</organism>
<accession>A0A1X7VBX7</accession>
<protein>
    <submittedName>
        <fullName evidence="1">Uncharacterized protein</fullName>
    </submittedName>
</protein>
<dbReference type="EnsemblMetazoa" id="Aqu2.1.37032_001">
    <property type="protein sequence ID" value="Aqu2.1.37032_001"/>
    <property type="gene ID" value="Aqu2.1.37032"/>
</dbReference>